<organism evidence="11 12">
    <name type="scientific">Musa troglodytarum</name>
    <name type="common">fe'i banana</name>
    <dbReference type="NCBI Taxonomy" id="320322"/>
    <lineage>
        <taxon>Eukaryota</taxon>
        <taxon>Viridiplantae</taxon>
        <taxon>Streptophyta</taxon>
        <taxon>Embryophyta</taxon>
        <taxon>Tracheophyta</taxon>
        <taxon>Spermatophyta</taxon>
        <taxon>Magnoliopsida</taxon>
        <taxon>Liliopsida</taxon>
        <taxon>Zingiberales</taxon>
        <taxon>Musaceae</taxon>
        <taxon>Musa</taxon>
    </lineage>
</organism>
<evidence type="ECO:0000256" key="1">
    <source>
        <dbReference type="ARBA" id="ARBA00004123"/>
    </source>
</evidence>
<keyword evidence="3 8" id="KW-0863">Zinc-finger</keyword>
<protein>
    <recommendedName>
        <fullName evidence="10">C2H2-type domain-containing protein</fullName>
    </recommendedName>
</protein>
<reference evidence="11" key="1">
    <citation type="submission" date="2022-05" db="EMBL/GenBank/DDBJ databases">
        <title>The Musa troglodytarum L. genome provides insights into the mechanism of non-climacteric behaviour and enrichment of carotenoids.</title>
        <authorList>
            <person name="Wang J."/>
        </authorList>
    </citation>
    <scope>NUCLEOTIDE SEQUENCE</scope>
    <source>
        <tissue evidence="11">Leaf</tissue>
    </source>
</reference>
<evidence type="ECO:0000256" key="9">
    <source>
        <dbReference type="SAM" id="MobiDB-lite"/>
    </source>
</evidence>
<dbReference type="AlphaFoldDB" id="A0A9E7KYZ2"/>
<dbReference type="InterPro" id="IPR052426">
    <property type="entry name" value="Plant_dev_regulator"/>
</dbReference>
<dbReference type="Gene3D" id="3.30.160.60">
    <property type="entry name" value="Classic Zinc Finger"/>
    <property type="match status" value="1"/>
</dbReference>
<evidence type="ECO:0000256" key="4">
    <source>
        <dbReference type="ARBA" id="ARBA00022833"/>
    </source>
</evidence>
<dbReference type="PANTHER" id="PTHR45801">
    <property type="entry name" value="OS07G0101800 PROTEIN"/>
    <property type="match status" value="1"/>
</dbReference>
<evidence type="ECO:0000256" key="8">
    <source>
        <dbReference type="PROSITE-ProRule" id="PRU00042"/>
    </source>
</evidence>
<dbReference type="Proteomes" id="UP001055439">
    <property type="component" value="Chromosome 8"/>
</dbReference>
<name>A0A9E7KYZ2_9LILI</name>
<keyword evidence="5" id="KW-0805">Transcription regulation</keyword>
<keyword evidence="7" id="KW-0539">Nucleus</keyword>
<evidence type="ECO:0000256" key="7">
    <source>
        <dbReference type="ARBA" id="ARBA00023242"/>
    </source>
</evidence>
<keyword evidence="12" id="KW-1185">Reference proteome</keyword>
<keyword evidence="4" id="KW-0862">Zinc</keyword>
<accession>A0A9E7KYZ2</accession>
<evidence type="ECO:0000313" key="12">
    <source>
        <dbReference type="Proteomes" id="UP001055439"/>
    </source>
</evidence>
<proteinExistence type="predicted"/>
<feature type="domain" description="C2H2-type" evidence="10">
    <location>
        <begin position="19"/>
        <end position="46"/>
    </location>
</feature>
<dbReference type="PANTHER" id="PTHR45801:SF116">
    <property type="entry name" value="TRANSCRIPTIONAL REGULATOR TAC1-LIKE"/>
    <property type="match status" value="1"/>
</dbReference>
<dbReference type="PROSITE" id="PS00028">
    <property type="entry name" value="ZINC_FINGER_C2H2_1"/>
    <property type="match status" value="1"/>
</dbReference>
<gene>
    <name evidence="11" type="ORF">MUK42_17185</name>
</gene>
<comment type="subcellular location">
    <subcellularLocation>
        <location evidence="1">Nucleus</location>
    </subcellularLocation>
</comment>
<evidence type="ECO:0000259" key="10">
    <source>
        <dbReference type="PROSITE" id="PS50157"/>
    </source>
</evidence>
<keyword evidence="2" id="KW-0479">Metal-binding</keyword>
<evidence type="ECO:0000256" key="5">
    <source>
        <dbReference type="ARBA" id="ARBA00023015"/>
    </source>
</evidence>
<sequence>MEATKLEENGHRATGARSFDCAFCRRGFSNAQALGGHMNMHRKEKAKLKHPSRCGNPFPSRNAVPSYLPIVGGYTSPDSHESACISTWRWSLPGAEDDSYIYGSLVDSGRRSTLSSRANGHGSRSPPGGEMVEMHQMRHGVVEADIDLELRLGRSVTYLRSEDKIQQGASFTERIR</sequence>
<dbReference type="OrthoDB" id="780709at2759"/>
<dbReference type="PROSITE" id="PS50157">
    <property type="entry name" value="ZINC_FINGER_C2H2_2"/>
    <property type="match status" value="1"/>
</dbReference>
<dbReference type="InterPro" id="IPR013087">
    <property type="entry name" value="Znf_C2H2_type"/>
</dbReference>
<keyword evidence="6" id="KW-0804">Transcription</keyword>
<dbReference type="SUPFAM" id="SSF57667">
    <property type="entry name" value="beta-beta-alpha zinc fingers"/>
    <property type="match status" value="1"/>
</dbReference>
<evidence type="ECO:0000256" key="2">
    <source>
        <dbReference type="ARBA" id="ARBA00022723"/>
    </source>
</evidence>
<evidence type="ECO:0000256" key="6">
    <source>
        <dbReference type="ARBA" id="ARBA00023163"/>
    </source>
</evidence>
<evidence type="ECO:0000256" key="3">
    <source>
        <dbReference type="ARBA" id="ARBA00022771"/>
    </source>
</evidence>
<feature type="region of interest" description="Disordered" evidence="9">
    <location>
        <begin position="111"/>
        <end position="131"/>
    </location>
</feature>
<dbReference type="InterPro" id="IPR036236">
    <property type="entry name" value="Znf_C2H2_sf"/>
</dbReference>
<dbReference type="EMBL" id="CP097510">
    <property type="protein sequence ID" value="URE39608.1"/>
    <property type="molecule type" value="Genomic_DNA"/>
</dbReference>
<dbReference type="GO" id="GO:0005634">
    <property type="term" value="C:nucleus"/>
    <property type="evidence" value="ECO:0007669"/>
    <property type="project" value="UniProtKB-SubCell"/>
</dbReference>
<dbReference type="GO" id="GO:0008270">
    <property type="term" value="F:zinc ion binding"/>
    <property type="evidence" value="ECO:0007669"/>
    <property type="project" value="UniProtKB-KW"/>
</dbReference>
<evidence type="ECO:0000313" key="11">
    <source>
        <dbReference type="EMBL" id="URE39608.1"/>
    </source>
</evidence>